<evidence type="ECO:0000256" key="2">
    <source>
        <dbReference type="ARBA" id="ARBA00022475"/>
    </source>
</evidence>
<dbReference type="GO" id="GO:0016776">
    <property type="term" value="F:phosphotransferase activity, phosphate group as acceptor"/>
    <property type="evidence" value="ECO:0007669"/>
    <property type="project" value="TreeGrafter"/>
</dbReference>
<dbReference type="PANTHER" id="PTHR30443">
    <property type="entry name" value="INNER MEMBRANE PROTEIN"/>
    <property type="match status" value="1"/>
</dbReference>
<dbReference type="Gene3D" id="3.40.720.10">
    <property type="entry name" value="Alkaline Phosphatase, subunit A"/>
    <property type="match status" value="1"/>
</dbReference>
<dbReference type="InterPro" id="IPR000917">
    <property type="entry name" value="Sulfatase_N"/>
</dbReference>
<evidence type="ECO:0000256" key="6">
    <source>
        <dbReference type="ARBA" id="ARBA00023136"/>
    </source>
</evidence>
<evidence type="ECO:0000313" key="9">
    <source>
        <dbReference type="EMBL" id="GLQ76290.1"/>
    </source>
</evidence>
<comment type="caution">
    <text evidence="9">The sequence shown here is derived from an EMBL/GenBank/DDBJ whole genome shotgun (WGS) entry which is preliminary data.</text>
</comment>
<dbReference type="PROSITE" id="PS51257">
    <property type="entry name" value="PROKAR_LIPOPROTEIN"/>
    <property type="match status" value="1"/>
</dbReference>
<dbReference type="AlphaFoldDB" id="A0AAV5P013"/>
<dbReference type="PANTHER" id="PTHR30443:SF0">
    <property type="entry name" value="PHOSPHOETHANOLAMINE TRANSFERASE EPTA"/>
    <property type="match status" value="1"/>
</dbReference>
<dbReference type="InterPro" id="IPR017850">
    <property type="entry name" value="Alkaline_phosphatase_core_sf"/>
</dbReference>
<feature type="transmembrane region" description="Helical" evidence="7">
    <location>
        <begin position="133"/>
        <end position="152"/>
    </location>
</feature>
<keyword evidence="10" id="KW-1185">Reference proteome</keyword>
<feature type="transmembrane region" description="Helical" evidence="7">
    <location>
        <begin position="66"/>
        <end position="85"/>
    </location>
</feature>
<accession>A0AAV5P013</accession>
<keyword evidence="4 7" id="KW-0812">Transmembrane</keyword>
<dbReference type="GO" id="GO:0009244">
    <property type="term" value="P:lipopolysaccharide core region biosynthetic process"/>
    <property type="evidence" value="ECO:0007669"/>
    <property type="project" value="TreeGrafter"/>
</dbReference>
<gene>
    <name evidence="9" type="ORF">GCM10007932_56530</name>
</gene>
<dbReference type="GO" id="GO:0005886">
    <property type="term" value="C:plasma membrane"/>
    <property type="evidence" value="ECO:0007669"/>
    <property type="project" value="UniProtKB-SubCell"/>
</dbReference>
<reference evidence="10" key="1">
    <citation type="journal article" date="2019" name="Int. J. Syst. Evol. Microbiol.">
        <title>The Global Catalogue of Microorganisms (GCM) 10K type strain sequencing project: providing services to taxonomists for standard genome sequencing and annotation.</title>
        <authorList>
            <consortium name="The Broad Institute Genomics Platform"/>
            <consortium name="The Broad Institute Genome Sequencing Center for Infectious Disease"/>
            <person name="Wu L."/>
            <person name="Ma J."/>
        </authorList>
    </citation>
    <scope>NUCLEOTIDE SEQUENCE [LARGE SCALE GENOMIC DNA]</scope>
    <source>
        <strain evidence="10">NBRC 15640</strain>
    </source>
</reference>
<organism evidence="9 10">
    <name type="scientific">Vibrio penaeicida</name>
    <dbReference type="NCBI Taxonomy" id="104609"/>
    <lineage>
        <taxon>Bacteria</taxon>
        <taxon>Pseudomonadati</taxon>
        <taxon>Pseudomonadota</taxon>
        <taxon>Gammaproteobacteria</taxon>
        <taxon>Vibrionales</taxon>
        <taxon>Vibrionaceae</taxon>
        <taxon>Vibrio</taxon>
    </lineage>
</organism>
<dbReference type="EMBL" id="BSNX01000075">
    <property type="protein sequence ID" value="GLQ76290.1"/>
    <property type="molecule type" value="Genomic_DNA"/>
</dbReference>
<evidence type="ECO:0000259" key="8">
    <source>
        <dbReference type="Pfam" id="PF00884"/>
    </source>
</evidence>
<dbReference type="Proteomes" id="UP001156690">
    <property type="component" value="Unassembled WGS sequence"/>
</dbReference>
<evidence type="ECO:0000256" key="7">
    <source>
        <dbReference type="SAM" id="Phobius"/>
    </source>
</evidence>
<evidence type="ECO:0000256" key="1">
    <source>
        <dbReference type="ARBA" id="ARBA00004651"/>
    </source>
</evidence>
<dbReference type="RefSeq" id="WP_126608451.1">
    <property type="nucleotide sequence ID" value="NZ_AP025145.1"/>
</dbReference>
<keyword evidence="5 7" id="KW-1133">Transmembrane helix</keyword>
<feature type="transmembrane region" description="Helical" evidence="7">
    <location>
        <begin position="40"/>
        <end position="59"/>
    </location>
</feature>
<comment type="subcellular location">
    <subcellularLocation>
        <location evidence="1">Cell membrane</location>
        <topology evidence="1">Multi-pass membrane protein</topology>
    </subcellularLocation>
</comment>
<evidence type="ECO:0000256" key="5">
    <source>
        <dbReference type="ARBA" id="ARBA00022989"/>
    </source>
</evidence>
<evidence type="ECO:0000256" key="4">
    <source>
        <dbReference type="ARBA" id="ARBA00022692"/>
    </source>
</evidence>
<feature type="transmembrane region" description="Helical" evidence="7">
    <location>
        <begin position="105"/>
        <end position="124"/>
    </location>
</feature>
<dbReference type="SUPFAM" id="SSF53649">
    <property type="entry name" value="Alkaline phosphatase-like"/>
    <property type="match status" value="1"/>
</dbReference>
<dbReference type="Pfam" id="PF00884">
    <property type="entry name" value="Sulfatase"/>
    <property type="match status" value="1"/>
</dbReference>
<dbReference type="InterPro" id="IPR040423">
    <property type="entry name" value="PEA_transferase"/>
</dbReference>
<sequence>MRTSALMKNVWFQNGLLFAGCLFIALATNGDKLLSLTIKTIIHVAFQTMLIFGLLCLLNTQRFIKWGLAVFLGVIFFVHFAYQAPLSMGVIFSVLSAPLNESTSFLVRHGWELAVTILVVLAVGTRVSIPKSVIWKPSLLLGAGYLIIPFALQLPKAYSNDEFADYINKGTARGYSNAYSSVEYTFHKLSLRFPAFQSVIAIADTYHLMNIQSDQTMTWSEIERKPNAPDLLVIGIGESLRAGNMSLYGYERETTPYLDKMRDKLTVFRYPYAAGSNTWGSVPAMLTKTEGIPNMSQSVILLANAADYETYWLSNHAQFGQWDFSISTLAQQTDHQYFSSQADGGTMHDEILVDQLAKVLAEPSKKKVIFLHFYGSHMNFSDRYPKAFETFRSNNRRLDEYDNSVVYSDYLQAQVLELVEEAGGQYAFFSDHGLGSPNGPLALRHDVRTPPDIESLYVPFFFTGDVERDYPSDQPFSMFYFECFFSDWAGIKASELSEQYCSESLNQDSVIYLDANMALDSHAKSALQKKVLVTQY</sequence>
<evidence type="ECO:0000313" key="10">
    <source>
        <dbReference type="Proteomes" id="UP001156690"/>
    </source>
</evidence>
<proteinExistence type="predicted"/>
<evidence type="ECO:0000256" key="3">
    <source>
        <dbReference type="ARBA" id="ARBA00022679"/>
    </source>
</evidence>
<dbReference type="CDD" id="cd16017">
    <property type="entry name" value="LptA"/>
    <property type="match status" value="1"/>
</dbReference>
<protein>
    <submittedName>
        <fullName evidence="9">Outer membrane protein</fullName>
    </submittedName>
</protein>
<name>A0AAV5P013_9VIBR</name>
<keyword evidence="2" id="KW-1003">Cell membrane</keyword>
<feature type="domain" description="Sulfatase N-terminal" evidence="8">
    <location>
        <begin position="233"/>
        <end position="461"/>
    </location>
</feature>
<keyword evidence="3" id="KW-0808">Transferase</keyword>
<dbReference type="InterPro" id="IPR058130">
    <property type="entry name" value="PEA_transf_C"/>
</dbReference>
<keyword evidence="6 7" id="KW-0472">Membrane</keyword>